<evidence type="ECO:0000313" key="3">
    <source>
        <dbReference type="Proteomes" id="UP000320176"/>
    </source>
</evidence>
<accession>A0A5C6B2X8</accession>
<dbReference type="AlphaFoldDB" id="A0A5C6B2X8"/>
<protein>
    <recommendedName>
        <fullName evidence="4">Alpha/beta hydrolase family protein</fullName>
    </recommendedName>
</protein>
<dbReference type="Proteomes" id="UP000320176">
    <property type="component" value="Unassembled WGS sequence"/>
</dbReference>
<dbReference type="PANTHER" id="PTHR35560:SF3">
    <property type="entry name" value="PEPTIDASE S9 PROLYL OLIGOPEPTIDASE CATALYTIC DOMAIN-CONTAINING PROTEIN"/>
    <property type="match status" value="1"/>
</dbReference>
<organism evidence="2 3">
    <name type="scientific">Stieleria varia</name>
    <dbReference type="NCBI Taxonomy" id="2528005"/>
    <lineage>
        <taxon>Bacteria</taxon>
        <taxon>Pseudomonadati</taxon>
        <taxon>Planctomycetota</taxon>
        <taxon>Planctomycetia</taxon>
        <taxon>Pirellulales</taxon>
        <taxon>Pirellulaceae</taxon>
        <taxon>Stieleria</taxon>
    </lineage>
</organism>
<dbReference type="Gene3D" id="3.40.50.1820">
    <property type="entry name" value="alpha/beta hydrolase"/>
    <property type="match status" value="1"/>
</dbReference>
<evidence type="ECO:0008006" key="4">
    <source>
        <dbReference type="Google" id="ProtNLM"/>
    </source>
</evidence>
<proteinExistence type="predicted"/>
<gene>
    <name evidence="2" type="ORF">Pla52n_15670</name>
</gene>
<reference evidence="2 3" key="1">
    <citation type="submission" date="2019-02" db="EMBL/GenBank/DDBJ databases">
        <title>Deep-cultivation of Planctomycetes and their phenomic and genomic characterization uncovers novel biology.</title>
        <authorList>
            <person name="Wiegand S."/>
            <person name="Jogler M."/>
            <person name="Boedeker C."/>
            <person name="Pinto D."/>
            <person name="Vollmers J."/>
            <person name="Rivas-Marin E."/>
            <person name="Kohn T."/>
            <person name="Peeters S.H."/>
            <person name="Heuer A."/>
            <person name="Rast P."/>
            <person name="Oberbeckmann S."/>
            <person name="Bunk B."/>
            <person name="Jeske O."/>
            <person name="Meyerdierks A."/>
            <person name="Storesund J.E."/>
            <person name="Kallscheuer N."/>
            <person name="Luecker S."/>
            <person name="Lage O.M."/>
            <person name="Pohl T."/>
            <person name="Merkel B.J."/>
            <person name="Hornburger P."/>
            <person name="Mueller R.-W."/>
            <person name="Bruemmer F."/>
            <person name="Labrenz M."/>
            <person name="Spormann A.M."/>
            <person name="Op Den Camp H."/>
            <person name="Overmann J."/>
            <person name="Amann R."/>
            <person name="Jetten M.S.M."/>
            <person name="Mascher T."/>
            <person name="Medema M.H."/>
            <person name="Devos D.P."/>
            <person name="Kaster A.-K."/>
            <person name="Ovreas L."/>
            <person name="Rohde M."/>
            <person name="Galperin M.Y."/>
            <person name="Jogler C."/>
        </authorList>
    </citation>
    <scope>NUCLEOTIDE SEQUENCE [LARGE SCALE GENOMIC DNA]</scope>
    <source>
        <strain evidence="2 3">Pla52n</strain>
    </source>
</reference>
<feature type="chain" id="PRO_5022811171" description="Alpha/beta hydrolase family protein" evidence="1">
    <location>
        <begin position="23"/>
        <end position="341"/>
    </location>
</feature>
<comment type="caution">
    <text evidence="2">The sequence shown here is derived from an EMBL/GenBank/DDBJ whole genome shotgun (WGS) entry which is preliminary data.</text>
</comment>
<evidence type="ECO:0000313" key="2">
    <source>
        <dbReference type="EMBL" id="TWU05852.1"/>
    </source>
</evidence>
<dbReference type="SUPFAM" id="SSF53474">
    <property type="entry name" value="alpha/beta-Hydrolases"/>
    <property type="match status" value="1"/>
</dbReference>
<keyword evidence="1" id="KW-0732">Signal</keyword>
<dbReference type="OrthoDB" id="332706at2"/>
<keyword evidence="3" id="KW-1185">Reference proteome</keyword>
<dbReference type="EMBL" id="SJPN01000002">
    <property type="protein sequence ID" value="TWU05852.1"/>
    <property type="molecule type" value="Genomic_DNA"/>
</dbReference>
<dbReference type="RefSeq" id="WP_146519040.1">
    <property type="nucleotide sequence ID" value="NZ_CP151726.1"/>
</dbReference>
<evidence type="ECO:0000256" key="1">
    <source>
        <dbReference type="SAM" id="SignalP"/>
    </source>
</evidence>
<dbReference type="InterPro" id="IPR029058">
    <property type="entry name" value="AB_hydrolase_fold"/>
</dbReference>
<sequence length="341" mass="37927" precursor="true">MRFSHFITCVFAVSLLSADATALETAPLRYDVKSQPGAFVPYAASHPTTEANPRITRILFSIHSSDFDALQYYKNAQQAASRVRGALNQTLIVAPQFYEQNVIPGAITDGLLFWRSSPYRGSSRSANGPDAKAISLSAYAVVDEWLERLVDSGNFPNVREIVLVGHSAGGQFVQRYAMVGKYQHEMIQFRYVVSAPSSYAYPSAERYNVSKRSFLIPDETTVEQCPGYNHWGYGLEKPYGYFADVDSQAIVESYAKKRVFYLCGENDADPNDGSLGKSCGAMMQGAHRLQRMLVFQSFLDFKYGKRITRFHKFAVVPKVGHYGFGTMTSSAGLQALFGPVR</sequence>
<name>A0A5C6B2X8_9BACT</name>
<dbReference type="PANTHER" id="PTHR35560">
    <property type="entry name" value="BLL0132 PROTEIN"/>
    <property type="match status" value="1"/>
</dbReference>
<feature type="signal peptide" evidence="1">
    <location>
        <begin position="1"/>
        <end position="22"/>
    </location>
</feature>